<accession>A0A5B7I939</accession>
<keyword evidence="2" id="KW-1185">Reference proteome</keyword>
<name>A0A5B7I939_PORTR</name>
<proteinExistence type="predicted"/>
<reference evidence="1 2" key="1">
    <citation type="submission" date="2019-05" db="EMBL/GenBank/DDBJ databases">
        <title>Another draft genome of Portunus trituberculatus and its Hox gene families provides insights of decapod evolution.</title>
        <authorList>
            <person name="Jeong J.-H."/>
            <person name="Song I."/>
            <person name="Kim S."/>
            <person name="Choi T."/>
            <person name="Kim D."/>
            <person name="Ryu S."/>
            <person name="Kim W."/>
        </authorList>
    </citation>
    <scope>NUCLEOTIDE SEQUENCE [LARGE SCALE GENOMIC DNA]</scope>
    <source>
        <tissue evidence="1">Muscle</tissue>
    </source>
</reference>
<dbReference type="Proteomes" id="UP000324222">
    <property type="component" value="Unassembled WGS sequence"/>
</dbReference>
<gene>
    <name evidence="1" type="ORF">E2C01_075640</name>
</gene>
<comment type="caution">
    <text evidence="1">The sequence shown here is derived from an EMBL/GenBank/DDBJ whole genome shotgun (WGS) entry which is preliminary data.</text>
</comment>
<dbReference type="AlphaFoldDB" id="A0A5B7I939"/>
<sequence length="42" mass="5073">MFSKHLSYLENPRFIETTRITETQVGLRRLRDENTDKEFSGR</sequence>
<protein>
    <submittedName>
        <fullName evidence="1">Uncharacterized protein</fullName>
    </submittedName>
</protein>
<dbReference type="EMBL" id="VSRR010055738">
    <property type="protein sequence ID" value="MPC81040.1"/>
    <property type="molecule type" value="Genomic_DNA"/>
</dbReference>
<evidence type="ECO:0000313" key="1">
    <source>
        <dbReference type="EMBL" id="MPC81040.1"/>
    </source>
</evidence>
<evidence type="ECO:0000313" key="2">
    <source>
        <dbReference type="Proteomes" id="UP000324222"/>
    </source>
</evidence>
<organism evidence="1 2">
    <name type="scientific">Portunus trituberculatus</name>
    <name type="common">Swimming crab</name>
    <name type="synonym">Neptunus trituberculatus</name>
    <dbReference type="NCBI Taxonomy" id="210409"/>
    <lineage>
        <taxon>Eukaryota</taxon>
        <taxon>Metazoa</taxon>
        <taxon>Ecdysozoa</taxon>
        <taxon>Arthropoda</taxon>
        <taxon>Crustacea</taxon>
        <taxon>Multicrustacea</taxon>
        <taxon>Malacostraca</taxon>
        <taxon>Eumalacostraca</taxon>
        <taxon>Eucarida</taxon>
        <taxon>Decapoda</taxon>
        <taxon>Pleocyemata</taxon>
        <taxon>Brachyura</taxon>
        <taxon>Eubrachyura</taxon>
        <taxon>Portunoidea</taxon>
        <taxon>Portunidae</taxon>
        <taxon>Portuninae</taxon>
        <taxon>Portunus</taxon>
    </lineage>
</organism>